<dbReference type="Proteomes" id="UP001054837">
    <property type="component" value="Unassembled WGS sequence"/>
</dbReference>
<protein>
    <submittedName>
        <fullName evidence="1">Uncharacterized protein</fullName>
    </submittedName>
</protein>
<organism evidence="1 2">
    <name type="scientific">Caerostris darwini</name>
    <dbReference type="NCBI Taxonomy" id="1538125"/>
    <lineage>
        <taxon>Eukaryota</taxon>
        <taxon>Metazoa</taxon>
        <taxon>Ecdysozoa</taxon>
        <taxon>Arthropoda</taxon>
        <taxon>Chelicerata</taxon>
        <taxon>Arachnida</taxon>
        <taxon>Araneae</taxon>
        <taxon>Araneomorphae</taxon>
        <taxon>Entelegynae</taxon>
        <taxon>Araneoidea</taxon>
        <taxon>Araneidae</taxon>
        <taxon>Caerostris</taxon>
    </lineage>
</organism>
<dbReference type="AlphaFoldDB" id="A0AAV4V506"/>
<evidence type="ECO:0000313" key="1">
    <source>
        <dbReference type="EMBL" id="GIY65201.1"/>
    </source>
</evidence>
<gene>
    <name evidence="1" type="ORF">CDAR_381521</name>
</gene>
<accession>A0AAV4V506</accession>
<reference evidence="1 2" key="1">
    <citation type="submission" date="2021-06" db="EMBL/GenBank/DDBJ databases">
        <title>Caerostris darwini draft genome.</title>
        <authorList>
            <person name="Kono N."/>
            <person name="Arakawa K."/>
        </authorList>
    </citation>
    <scope>NUCLEOTIDE SEQUENCE [LARGE SCALE GENOMIC DNA]</scope>
</reference>
<name>A0AAV4V506_9ARAC</name>
<dbReference type="EMBL" id="BPLQ01012408">
    <property type="protein sequence ID" value="GIY65201.1"/>
    <property type="molecule type" value="Genomic_DNA"/>
</dbReference>
<keyword evidence="2" id="KW-1185">Reference proteome</keyword>
<proteinExistence type="predicted"/>
<sequence>MLTENLLEEVLVFWDGISYSGIESLVEMKEEMIYLARRSSGKGRDSLRRKKNVMEEKEKWKGEYSARLSIHLHVVFVDDLNKDCMIITDGSCDSVTCFMRSLDI</sequence>
<evidence type="ECO:0000313" key="2">
    <source>
        <dbReference type="Proteomes" id="UP001054837"/>
    </source>
</evidence>
<comment type="caution">
    <text evidence="1">The sequence shown here is derived from an EMBL/GenBank/DDBJ whole genome shotgun (WGS) entry which is preliminary data.</text>
</comment>